<dbReference type="EMBL" id="BMAW01029366">
    <property type="protein sequence ID" value="GFU11639.1"/>
    <property type="molecule type" value="Genomic_DNA"/>
</dbReference>
<dbReference type="GO" id="GO:0006303">
    <property type="term" value="P:double-strand break repair via nonhomologous end joining"/>
    <property type="evidence" value="ECO:0007669"/>
    <property type="project" value="TreeGrafter"/>
</dbReference>
<dbReference type="GO" id="GO:0003697">
    <property type="term" value="F:single-stranded DNA binding"/>
    <property type="evidence" value="ECO:0007669"/>
    <property type="project" value="TreeGrafter"/>
</dbReference>
<dbReference type="Gene3D" id="3.30.420.10">
    <property type="entry name" value="Ribonuclease H-like superfamily/Ribonuclease H"/>
    <property type="match status" value="1"/>
</dbReference>
<dbReference type="OrthoDB" id="9970333at2759"/>
<dbReference type="InterPro" id="IPR001888">
    <property type="entry name" value="Transposase_1"/>
</dbReference>
<dbReference type="GO" id="GO:0042800">
    <property type="term" value="F:histone H3K4 methyltransferase activity"/>
    <property type="evidence" value="ECO:0007669"/>
    <property type="project" value="TreeGrafter"/>
</dbReference>
<gene>
    <name evidence="2" type="ORF">NPIL_449411</name>
</gene>
<dbReference type="PANTHER" id="PTHR46060:SF2">
    <property type="entry name" value="HISTONE-LYSINE N-METHYLTRANSFERASE SETMAR"/>
    <property type="match status" value="1"/>
</dbReference>
<dbReference type="PANTHER" id="PTHR46060">
    <property type="entry name" value="MARINER MOS1 TRANSPOSASE-LIKE PROTEIN"/>
    <property type="match status" value="1"/>
</dbReference>
<dbReference type="GO" id="GO:0046975">
    <property type="term" value="F:histone H3K36 methyltransferase activity"/>
    <property type="evidence" value="ECO:0007669"/>
    <property type="project" value="TreeGrafter"/>
</dbReference>
<dbReference type="GO" id="GO:0000729">
    <property type="term" value="P:DNA double-strand break processing"/>
    <property type="evidence" value="ECO:0007669"/>
    <property type="project" value="TreeGrafter"/>
</dbReference>
<accession>A0A8X6Q821</accession>
<organism evidence="2 3">
    <name type="scientific">Nephila pilipes</name>
    <name type="common">Giant wood spider</name>
    <name type="synonym">Nephila maculata</name>
    <dbReference type="NCBI Taxonomy" id="299642"/>
    <lineage>
        <taxon>Eukaryota</taxon>
        <taxon>Metazoa</taxon>
        <taxon>Ecdysozoa</taxon>
        <taxon>Arthropoda</taxon>
        <taxon>Chelicerata</taxon>
        <taxon>Arachnida</taxon>
        <taxon>Araneae</taxon>
        <taxon>Araneomorphae</taxon>
        <taxon>Entelegynae</taxon>
        <taxon>Araneoidea</taxon>
        <taxon>Nephilidae</taxon>
        <taxon>Nephila</taxon>
    </lineage>
</organism>
<dbReference type="GO" id="GO:0000014">
    <property type="term" value="F:single-stranded DNA endodeoxyribonuclease activity"/>
    <property type="evidence" value="ECO:0007669"/>
    <property type="project" value="TreeGrafter"/>
</dbReference>
<evidence type="ECO:0000256" key="1">
    <source>
        <dbReference type="SAM" id="MobiDB-lite"/>
    </source>
</evidence>
<dbReference type="GO" id="GO:0003690">
    <property type="term" value="F:double-stranded DNA binding"/>
    <property type="evidence" value="ECO:0007669"/>
    <property type="project" value="TreeGrafter"/>
</dbReference>
<comment type="caution">
    <text evidence="2">The sequence shown here is derived from an EMBL/GenBank/DDBJ whole genome shotgun (WGS) entry which is preliminary data.</text>
</comment>
<dbReference type="GO" id="GO:0015074">
    <property type="term" value="P:DNA integration"/>
    <property type="evidence" value="ECO:0007669"/>
    <property type="project" value="TreeGrafter"/>
</dbReference>
<feature type="region of interest" description="Disordered" evidence="1">
    <location>
        <begin position="71"/>
        <end position="90"/>
    </location>
</feature>
<dbReference type="GO" id="GO:0005634">
    <property type="term" value="C:nucleus"/>
    <property type="evidence" value="ECO:0007669"/>
    <property type="project" value="TreeGrafter"/>
</dbReference>
<dbReference type="GO" id="GO:0000793">
    <property type="term" value="C:condensed chromosome"/>
    <property type="evidence" value="ECO:0007669"/>
    <property type="project" value="TreeGrafter"/>
</dbReference>
<dbReference type="GO" id="GO:0044547">
    <property type="term" value="F:DNA topoisomerase binding"/>
    <property type="evidence" value="ECO:0007669"/>
    <property type="project" value="TreeGrafter"/>
</dbReference>
<dbReference type="InterPro" id="IPR036397">
    <property type="entry name" value="RNaseH_sf"/>
</dbReference>
<dbReference type="AlphaFoldDB" id="A0A8X6Q821"/>
<evidence type="ECO:0000313" key="2">
    <source>
        <dbReference type="EMBL" id="GFU11639.1"/>
    </source>
</evidence>
<sequence length="90" mass="10497">MYNNRRRLAQWLDRDEAPKQFSNPILHQKKIIVTDWCSGNVINDYNFSKLGKTITSKMYCKEIDKNVPKTSKFMPSIDRSKRANSSPSQS</sequence>
<dbReference type="GO" id="GO:0031297">
    <property type="term" value="P:replication fork processing"/>
    <property type="evidence" value="ECO:0007669"/>
    <property type="project" value="TreeGrafter"/>
</dbReference>
<dbReference type="Proteomes" id="UP000887013">
    <property type="component" value="Unassembled WGS sequence"/>
</dbReference>
<proteinExistence type="predicted"/>
<reference evidence="2" key="1">
    <citation type="submission" date="2020-08" db="EMBL/GenBank/DDBJ databases">
        <title>Multicomponent nature underlies the extraordinary mechanical properties of spider dragline silk.</title>
        <authorList>
            <person name="Kono N."/>
            <person name="Nakamura H."/>
            <person name="Mori M."/>
            <person name="Yoshida Y."/>
            <person name="Ohtoshi R."/>
            <person name="Malay A.D."/>
            <person name="Moran D.A.P."/>
            <person name="Tomita M."/>
            <person name="Numata K."/>
            <person name="Arakawa K."/>
        </authorList>
    </citation>
    <scope>NUCLEOTIDE SEQUENCE</scope>
</reference>
<keyword evidence="3" id="KW-1185">Reference proteome</keyword>
<dbReference type="GO" id="GO:0044774">
    <property type="term" value="P:mitotic DNA integrity checkpoint signaling"/>
    <property type="evidence" value="ECO:0007669"/>
    <property type="project" value="TreeGrafter"/>
</dbReference>
<evidence type="ECO:0000313" key="3">
    <source>
        <dbReference type="Proteomes" id="UP000887013"/>
    </source>
</evidence>
<name>A0A8X6Q821_NEPPI</name>
<dbReference type="Pfam" id="PF01359">
    <property type="entry name" value="Transposase_1"/>
    <property type="match status" value="1"/>
</dbReference>
<protein>
    <submittedName>
        <fullName evidence="2">Uncharacterized protein</fullName>
    </submittedName>
</protein>
<dbReference type="InterPro" id="IPR052709">
    <property type="entry name" value="Transposase-MT_Hybrid"/>
</dbReference>
<dbReference type="GO" id="GO:0035861">
    <property type="term" value="C:site of double-strand break"/>
    <property type="evidence" value="ECO:0007669"/>
    <property type="project" value="TreeGrafter"/>
</dbReference>